<evidence type="ECO:0000313" key="3">
    <source>
        <dbReference type="Proteomes" id="UP000627984"/>
    </source>
</evidence>
<organism evidence="2 3">
    <name type="scientific">Planomonospora parontospora</name>
    <dbReference type="NCBI Taxonomy" id="58119"/>
    <lineage>
        <taxon>Bacteria</taxon>
        <taxon>Bacillati</taxon>
        <taxon>Actinomycetota</taxon>
        <taxon>Actinomycetes</taxon>
        <taxon>Streptosporangiales</taxon>
        <taxon>Streptosporangiaceae</taxon>
        <taxon>Planomonospora</taxon>
    </lineage>
</organism>
<proteinExistence type="predicted"/>
<accession>A0AA37BMM0</accession>
<feature type="transmembrane region" description="Helical" evidence="1">
    <location>
        <begin position="17"/>
        <end position="36"/>
    </location>
</feature>
<name>A0AA37BMM0_9ACTN</name>
<sequence length="82" mass="9027">MSTDAASTGRHRRYDRAWWATLATAIVVNTLVSDAFSPWVRVPVGIAFLVALVWLLRASLRERERARKSFGDGSAAVADGPR</sequence>
<evidence type="ECO:0000256" key="1">
    <source>
        <dbReference type="SAM" id="Phobius"/>
    </source>
</evidence>
<keyword evidence="1" id="KW-0472">Membrane</keyword>
<feature type="transmembrane region" description="Helical" evidence="1">
    <location>
        <begin position="42"/>
        <end position="60"/>
    </location>
</feature>
<gene>
    <name evidence="2" type="ORF">GCM10010126_61890</name>
</gene>
<reference evidence="2" key="2">
    <citation type="submission" date="2022-09" db="EMBL/GenBank/DDBJ databases">
        <authorList>
            <person name="Sun Q."/>
            <person name="Ohkuma M."/>
        </authorList>
    </citation>
    <scope>NUCLEOTIDE SEQUENCE</scope>
    <source>
        <strain evidence="2">JCM 3093</strain>
    </source>
</reference>
<keyword evidence="1" id="KW-1133">Transmembrane helix</keyword>
<protein>
    <submittedName>
        <fullName evidence="2">Uncharacterized protein</fullName>
    </submittedName>
</protein>
<comment type="caution">
    <text evidence="2">The sequence shown here is derived from an EMBL/GenBank/DDBJ whole genome shotgun (WGS) entry which is preliminary data.</text>
</comment>
<reference evidence="2" key="1">
    <citation type="journal article" date="2014" name="Int. J. Syst. Evol. Microbiol.">
        <title>Complete genome sequence of Corynebacterium casei LMG S-19264T (=DSM 44701T), isolated from a smear-ripened cheese.</title>
        <authorList>
            <consortium name="US DOE Joint Genome Institute (JGI-PGF)"/>
            <person name="Walter F."/>
            <person name="Albersmeier A."/>
            <person name="Kalinowski J."/>
            <person name="Ruckert C."/>
        </authorList>
    </citation>
    <scope>NUCLEOTIDE SEQUENCE</scope>
    <source>
        <strain evidence="2">JCM 3093</strain>
    </source>
</reference>
<keyword evidence="1" id="KW-0812">Transmembrane</keyword>
<dbReference type="EMBL" id="BMQD01000029">
    <property type="protein sequence ID" value="GGK94158.1"/>
    <property type="molecule type" value="Genomic_DNA"/>
</dbReference>
<dbReference type="Proteomes" id="UP000627984">
    <property type="component" value="Unassembled WGS sequence"/>
</dbReference>
<evidence type="ECO:0000313" key="2">
    <source>
        <dbReference type="EMBL" id="GGK94158.1"/>
    </source>
</evidence>
<dbReference type="RefSeq" id="WP_191897951.1">
    <property type="nucleotide sequence ID" value="NZ_BMQD01000029.1"/>
</dbReference>
<dbReference type="AlphaFoldDB" id="A0AA37BMM0"/>